<organism evidence="3 4">
    <name type="scientific">Nonomuraea rosea</name>
    <dbReference type="NCBI Taxonomy" id="638574"/>
    <lineage>
        <taxon>Bacteria</taxon>
        <taxon>Bacillati</taxon>
        <taxon>Actinomycetota</taxon>
        <taxon>Actinomycetes</taxon>
        <taxon>Streptosporangiales</taxon>
        <taxon>Streptosporangiaceae</taxon>
        <taxon>Nonomuraea</taxon>
    </lineage>
</organism>
<accession>A0ABP6WIL4</accession>
<dbReference type="PROSITE" id="PS50800">
    <property type="entry name" value="SAP"/>
    <property type="match status" value="1"/>
</dbReference>
<evidence type="ECO:0000313" key="4">
    <source>
        <dbReference type="Proteomes" id="UP001500630"/>
    </source>
</evidence>
<reference evidence="4" key="1">
    <citation type="journal article" date="2019" name="Int. J. Syst. Evol. Microbiol.">
        <title>The Global Catalogue of Microorganisms (GCM) 10K type strain sequencing project: providing services to taxonomists for standard genome sequencing and annotation.</title>
        <authorList>
            <consortium name="The Broad Institute Genomics Platform"/>
            <consortium name="The Broad Institute Genome Sequencing Center for Infectious Disease"/>
            <person name="Wu L."/>
            <person name="Ma J."/>
        </authorList>
    </citation>
    <scope>NUCLEOTIDE SEQUENCE [LARGE SCALE GENOMIC DNA]</scope>
    <source>
        <strain evidence="4">JCM 17326</strain>
    </source>
</reference>
<dbReference type="Proteomes" id="UP001500630">
    <property type="component" value="Unassembled WGS sequence"/>
</dbReference>
<evidence type="ECO:0000256" key="1">
    <source>
        <dbReference type="SAM" id="Phobius"/>
    </source>
</evidence>
<keyword evidence="4" id="KW-1185">Reference proteome</keyword>
<dbReference type="InterPro" id="IPR003034">
    <property type="entry name" value="SAP_dom"/>
</dbReference>
<comment type="caution">
    <text evidence="3">The sequence shown here is derived from an EMBL/GenBank/DDBJ whole genome shotgun (WGS) entry which is preliminary data.</text>
</comment>
<protein>
    <recommendedName>
        <fullName evidence="2">SAP domain-containing protein</fullName>
    </recommendedName>
</protein>
<name>A0ABP6WIL4_9ACTN</name>
<keyword evidence="1" id="KW-1133">Transmembrane helix</keyword>
<sequence length="257" mass="29054">MSDRLTVPQPVATVTVTHTGTPKPDEVPLTDHLQGWGTAAAVLVALGLAIVETRRRRRDHADGEAQRAGDRADANQRLLAERAAADRRLQQQLNEQRDRDRRQFTAEQLQKVANMWAHGEIHLLPGVLVAIPDQYATILRYLVTGEDYHNLSGFPPMSEASDQALYRQLTARGLEYHGREQYLVDKLQEQVERLAKEGKGSSWAKMHPRAVELYRGGWDYKKIKQAWLYEEIGENIADLLGKTREAAEAAEEDEQRG</sequence>
<feature type="domain" description="SAP" evidence="2">
    <location>
        <begin position="157"/>
        <end position="191"/>
    </location>
</feature>
<evidence type="ECO:0000313" key="3">
    <source>
        <dbReference type="EMBL" id="GAA3550674.1"/>
    </source>
</evidence>
<gene>
    <name evidence="3" type="ORF">GCM10022419_033680</name>
</gene>
<feature type="transmembrane region" description="Helical" evidence="1">
    <location>
        <begin position="33"/>
        <end position="51"/>
    </location>
</feature>
<keyword evidence="1" id="KW-0812">Transmembrane</keyword>
<keyword evidence="1" id="KW-0472">Membrane</keyword>
<evidence type="ECO:0000259" key="2">
    <source>
        <dbReference type="PROSITE" id="PS50800"/>
    </source>
</evidence>
<dbReference type="EMBL" id="BAABDQ010000006">
    <property type="protein sequence ID" value="GAA3550674.1"/>
    <property type="molecule type" value="Genomic_DNA"/>
</dbReference>
<proteinExistence type="predicted"/>